<accession>A0A6I5ZN85</accession>
<sequence length="156" mass="15815">MTRVVIGCGNPLAGDDGVGLKVIEELERRGLPPGVKTIPAGLPGLALLGLLRGAEQAVIVDAVHAGQEPGTVICCQEKDLARLSWRSLSLHNLGIGEALALGRLVDPATFPPRLILVGIQAGSLTPGQTNLSPPVAAALPLAVATIYQLLGGGNGA</sequence>
<keyword evidence="2 5" id="KW-0645">Protease</keyword>
<dbReference type="SUPFAM" id="SSF53163">
    <property type="entry name" value="HybD-like"/>
    <property type="match status" value="1"/>
</dbReference>
<dbReference type="Pfam" id="PF01750">
    <property type="entry name" value="HycI"/>
    <property type="match status" value="1"/>
</dbReference>
<dbReference type="PANTHER" id="PTHR30302:SF1">
    <property type="entry name" value="HYDROGENASE 2 MATURATION PROTEASE"/>
    <property type="match status" value="1"/>
</dbReference>
<dbReference type="GO" id="GO:0016485">
    <property type="term" value="P:protein processing"/>
    <property type="evidence" value="ECO:0007669"/>
    <property type="project" value="TreeGrafter"/>
</dbReference>
<protein>
    <submittedName>
        <fullName evidence="5">Hydrogenase 2 maturation protease</fullName>
        <ecNumber evidence="5">3.4.23.-</ecNumber>
    </submittedName>
</protein>
<evidence type="ECO:0000256" key="2">
    <source>
        <dbReference type="ARBA" id="ARBA00022670"/>
    </source>
</evidence>
<evidence type="ECO:0000313" key="6">
    <source>
        <dbReference type="Proteomes" id="UP000425916"/>
    </source>
</evidence>
<dbReference type="GO" id="GO:0004190">
    <property type="term" value="F:aspartic-type endopeptidase activity"/>
    <property type="evidence" value="ECO:0007669"/>
    <property type="project" value="UniProtKB-KW"/>
</dbReference>
<dbReference type="EMBL" id="CP046244">
    <property type="protein sequence ID" value="QGP91079.1"/>
    <property type="molecule type" value="Genomic_DNA"/>
</dbReference>
<evidence type="ECO:0000256" key="1">
    <source>
        <dbReference type="ARBA" id="ARBA00006814"/>
    </source>
</evidence>
<reference evidence="5 6" key="1">
    <citation type="submission" date="2019-11" db="EMBL/GenBank/DDBJ databases">
        <title>Genome sequence of Moorella glycerini DSM11254.</title>
        <authorList>
            <person name="Poehlein A."/>
            <person name="Boeer T."/>
            <person name="Daniel R."/>
        </authorList>
    </citation>
    <scope>NUCLEOTIDE SEQUENCE [LARGE SCALE GENOMIC DNA]</scope>
    <source>
        <strain evidence="5 6">DSM 11254</strain>
    </source>
</reference>
<dbReference type="RefSeq" id="WP_156271506.1">
    <property type="nucleotide sequence ID" value="NZ_CP046244.1"/>
</dbReference>
<gene>
    <name evidence="5" type="primary">hybD</name>
    <name evidence="5" type="ORF">MGLY_04030</name>
</gene>
<comment type="similarity">
    <text evidence="1">Belongs to the peptidase A31 family.</text>
</comment>
<dbReference type="EC" id="3.4.23.-" evidence="5"/>
<dbReference type="PRINTS" id="PR00446">
    <property type="entry name" value="HYDRGNUPTAKE"/>
</dbReference>
<dbReference type="InterPro" id="IPR000671">
    <property type="entry name" value="Peptidase_A31"/>
</dbReference>
<keyword evidence="6" id="KW-1185">Reference proteome</keyword>
<dbReference type="GO" id="GO:0008047">
    <property type="term" value="F:enzyme activator activity"/>
    <property type="evidence" value="ECO:0007669"/>
    <property type="project" value="InterPro"/>
</dbReference>
<name>A0A6I5ZN85_9FIRM</name>
<proteinExistence type="inferred from homology"/>
<dbReference type="OrthoDB" id="9794619at2"/>
<dbReference type="PANTHER" id="PTHR30302">
    <property type="entry name" value="HYDROGENASE 1 MATURATION PROTEASE"/>
    <property type="match status" value="1"/>
</dbReference>
<keyword evidence="3" id="KW-0064">Aspartyl protease</keyword>
<dbReference type="InterPro" id="IPR023430">
    <property type="entry name" value="Pept_HybD-like_dom_sf"/>
</dbReference>
<evidence type="ECO:0000256" key="4">
    <source>
        <dbReference type="ARBA" id="ARBA00022801"/>
    </source>
</evidence>
<dbReference type="AlphaFoldDB" id="A0A6I5ZN85"/>
<dbReference type="Proteomes" id="UP000425916">
    <property type="component" value="Chromosome"/>
</dbReference>
<dbReference type="CDD" id="cd00518">
    <property type="entry name" value="H2MP"/>
    <property type="match status" value="1"/>
</dbReference>
<organism evidence="5 6">
    <name type="scientific">Neomoorella glycerini</name>
    <dbReference type="NCBI Taxonomy" id="55779"/>
    <lineage>
        <taxon>Bacteria</taxon>
        <taxon>Bacillati</taxon>
        <taxon>Bacillota</taxon>
        <taxon>Clostridia</taxon>
        <taxon>Neomoorellales</taxon>
        <taxon>Neomoorellaceae</taxon>
        <taxon>Neomoorella</taxon>
    </lineage>
</organism>
<evidence type="ECO:0000313" key="5">
    <source>
        <dbReference type="EMBL" id="QGP91079.1"/>
    </source>
</evidence>
<dbReference type="Gene3D" id="3.40.50.1450">
    <property type="entry name" value="HybD-like"/>
    <property type="match status" value="1"/>
</dbReference>
<dbReference type="NCBIfam" id="TIGR00072">
    <property type="entry name" value="hydrog_prot"/>
    <property type="match status" value="1"/>
</dbReference>
<evidence type="ECO:0000256" key="3">
    <source>
        <dbReference type="ARBA" id="ARBA00022750"/>
    </source>
</evidence>
<keyword evidence="4 5" id="KW-0378">Hydrolase</keyword>